<evidence type="ECO:0000259" key="1">
    <source>
        <dbReference type="Pfam" id="PF00535"/>
    </source>
</evidence>
<evidence type="ECO:0000313" key="2">
    <source>
        <dbReference type="EMBL" id="PWV58716.1"/>
    </source>
</evidence>
<dbReference type="Pfam" id="PF00535">
    <property type="entry name" value="Glycos_transf_2"/>
    <property type="match status" value="1"/>
</dbReference>
<dbReference type="PANTHER" id="PTHR43685">
    <property type="entry name" value="GLYCOSYLTRANSFERASE"/>
    <property type="match status" value="1"/>
</dbReference>
<gene>
    <name evidence="2" type="ORF">C7443_11442</name>
</gene>
<sequence length="276" mass="31160">MTSTPLVSVCIPTYRGEAHIRAAIISVLAQTLDDFELIVVDDNSPDNTAALVSSFVDPRIRFLRNPANLGPEGNWNRCLHEAHGKYFKLLPHDDLLHPDCLRRQVEILEADSESSLALVFCARQVINAAGRQQTTRGFPHRRSGRIAANEVIRACLRRGTNLLGEPGGVLMRRELASRVGPFNAAFPYVIDLEYWFRLLLHGDAWYIDETLASFRVSRSQWSVVIGRGQSKDFSRFIDHVASAPEYKVAPTDTVLGHGMARFNQLLRLLYYRFVLK</sequence>
<feature type="domain" description="Glycosyltransferase 2-like" evidence="1">
    <location>
        <begin position="8"/>
        <end position="164"/>
    </location>
</feature>
<dbReference type="InterPro" id="IPR001173">
    <property type="entry name" value="Glyco_trans_2-like"/>
</dbReference>
<dbReference type="SUPFAM" id="SSF53448">
    <property type="entry name" value="Nucleotide-diphospho-sugar transferases"/>
    <property type="match status" value="1"/>
</dbReference>
<name>A0A317MVS5_9GAMM</name>
<dbReference type="Gene3D" id="3.90.550.10">
    <property type="entry name" value="Spore Coat Polysaccharide Biosynthesis Protein SpsA, Chain A"/>
    <property type="match status" value="1"/>
</dbReference>
<proteinExistence type="predicted"/>
<keyword evidence="2" id="KW-0808">Transferase</keyword>
<dbReference type="EMBL" id="QGTJ01000014">
    <property type="protein sequence ID" value="PWV58716.1"/>
    <property type="molecule type" value="Genomic_DNA"/>
</dbReference>
<protein>
    <submittedName>
        <fullName evidence="2">Glycosyl transferase family 2</fullName>
    </submittedName>
</protein>
<comment type="caution">
    <text evidence="2">The sequence shown here is derived from an EMBL/GenBank/DDBJ whole genome shotgun (WGS) entry which is preliminary data.</text>
</comment>
<evidence type="ECO:0000313" key="3">
    <source>
        <dbReference type="Proteomes" id="UP000246569"/>
    </source>
</evidence>
<dbReference type="InterPro" id="IPR029044">
    <property type="entry name" value="Nucleotide-diphossugar_trans"/>
</dbReference>
<dbReference type="PANTHER" id="PTHR43685:SF11">
    <property type="entry name" value="GLYCOSYLTRANSFERASE TAGX-RELATED"/>
    <property type="match status" value="1"/>
</dbReference>
<dbReference type="InterPro" id="IPR050834">
    <property type="entry name" value="Glycosyltransf_2"/>
</dbReference>
<dbReference type="AlphaFoldDB" id="A0A317MVS5"/>
<dbReference type="GO" id="GO:0016740">
    <property type="term" value="F:transferase activity"/>
    <property type="evidence" value="ECO:0007669"/>
    <property type="project" value="UniProtKB-KW"/>
</dbReference>
<keyword evidence="3" id="KW-1185">Reference proteome</keyword>
<organism evidence="2 3">
    <name type="scientific">Plasticicumulans acidivorans</name>
    <dbReference type="NCBI Taxonomy" id="886464"/>
    <lineage>
        <taxon>Bacteria</taxon>
        <taxon>Pseudomonadati</taxon>
        <taxon>Pseudomonadota</taxon>
        <taxon>Gammaproteobacteria</taxon>
        <taxon>Candidatus Competibacteraceae</taxon>
        <taxon>Plasticicumulans</taxon>
    </lineage>
</organism>
<dbReference type="Proteomes" id="UP000246569">
    <property type="component" value="Unassembled WGS sequence"/>
</dbReference>
<reference evidence="2 3" key="1">
    <citation type="submission" date="2018-05" db="EMBL/GenBank/DDBJ databases">
        <title>Genomic Encyclopedia of Type Strains, Phase IV (KMG-IV): sequencing the most valuable type-strain genomes for metagenomic binning, comparative biology and taxonomic classification.</title>
        <authorList>
            <person name="Goeker M."/>
        </authorList>
    </citation>
    <scope>NUCLEOTIDE SEQUENCE [LARGE SCALE GENOMIC DNA]</scope>
    <source>
        <strain evidence="2 3">DSM 23606</strain>
    </source>
</reference>
<accession>A0A317MVS5</accession>